<keyword evidence="8" id="KW-0805">Transcription regulation</keyword>
<dbReference type="SMART" id="SM00451">
    <property type="entry name" value="ZnF_U1"/>
    <property type="match status" value="2"/>
</dbReference>
<sequence>MSALCDAEKSTNQSSETQQKQLIMLRQARRTDRCFLPSAGGRVPNVQLPVSPVQRTAPPPQQVSGSGGSDCSLRCSDTTEEQWGTGGQSHAGGPGSDLDSGEPRPKQARRDGNREATALTHRDNIPGSCDAAEGPDQQGAAELSEDTRAAQLQSVGSLKVTIQQSNESREFGQTDRPADRQPGGLHCHVCGLTCCSLQVFQEHMSGQEHLRKLQEITNDICLNTHTLLQRGRRPNGQHWCDTCQVHFSDDVIIHRRSKQHKVCKQLGRPFCPVCKRHFRTPRKFVEHMKSAEHKEQVHLAEVQEEELITVDAVGCFEEEEQREEEVEVADEEEEEEEDLVMIPSPIANPAIRYPSCTSLNSTADTDLDGAAEDEDVDEEEGGFLHLDACSLEESWFVTPPPCFTGHNKQPILLETSPLENLLIEHPSMSVYAHHGPLRLARDPLPPRSLRMEFLSTNPTASGKEKARHALEGAKLRPEVAVFQRRSSLHSPCYAAALSAHTGLLQQRPGNVTQRTQSLSRKALRRLNLLRPLKPGTMHLNQPSQRHFNF</sequence>
<keyword evidence="7" id="KW-0072">Autophagy</keyword>
<reference evidence="16" key="1">
    <citation type="submission" date="2016-05" db="EMBL/GenBank/DDBJ databases">
        <authorList>
            <person name="Lavstsen T."/>
            <person name="Jespersen J.S."/>
        </authorList>
    </citation>
    <scope>NUCLEOTIDE SEQUENCE</scope>
    <source>
        <tissue evidence="16">Brain</tissue>
    </source>
</reference>
<dbReference type="InterPro" id="IPR036236">
    <property type="entry name" value="Znf_C2H2_sf"/>
</dbReference>
<dbReference type="GO" id="GO:0003676">
    <property type="term" value="F:nucleic acid binding"/>
    <property type="evidence" value="ECO:0007669"/>
    <property type="project" value="InterPro"/>
</dbReference>
<dbReference type="InterPro" id="IPR003604">
    <property type="entry name" value="Matrin/U1-like-C_Znf_C2H2"/>
</dbReference>
<evidence type="ECO:0000259" key="15">
    <source>
        <dbReference type="PROSITE" id="PS00028"/>
    </source>
</evidence>
<protein>
    <submittedName>
        <fullName evidence="16">Cdkn1a interacting zinc finger protein 1b</fullName>
    </submittedName>
</protein>
<proteinExistence type="predicted"/>
<feature type="compositionally biased region" description="Gly residues" evidence="14">
    <location>
        <begin position="84"/>
        <end position="95"/>
    </location>
</feature>
<evidence type="ECO:0000256" key="5">
    <source>
        <dbReference type="ARBA" id="ARBA00022771"/>
    </source>
</evidence>
<dbReference type="Pfam" id="PF23330">
    <property type="entry name" value="zf-C2H2_14"/>
    <property type="match status" value="1"/>
</dbReference>
<gene>
    <name evidence="16" type="primary">CIZ1B</name>
</gene>
<organism evidence="16">
    <name type="scientific">Nothobranchius furzeri</name>
    <name type="common">Turquoise killifish</name>
    <dbReference type="NCBI Taxonomy" id="105023"/>
    <lineage>
        <taxon>Eukaryota</taxon>
        <taxon>Metazoa</taxon>
        <taxon>Chordata</taxon>
        <taxon>Craniata</taxon>
        <taxon>Vertebrata</taxon>
        <taxon>Euteleostomi</taxon>
        <taxon>Actinopterygii</taxon>
        <taxon>Neopterygii</taxon>
        <taxon>Teleostei</taxon>
        <taxon>Neoteleostei</taxon>
        <taxon>Acanthomorphata</taxon>
        <taxon>Ovalentaria</taxon>
        <taxon>Atherinomorphae</taxon>
        <taxon>Cyprinodontiformes</taxon>
        <taxon>Nothobranchiidae</taxon>
        <taxon>Nothobranchius</taxon>
    </lineage>
</organism>
<evidence type="ECO:0000256" key="14">
    <source>
        <dbReference type="SAM" id="MobiDB-lite"/>
    </source>
</evidence>
<keyword evidence="12" id="KW-0968">Cytoplasmic vesicle</keyword>
<evidence type="ECO:0000256" key="8">
    <source>
        <dbReference type="ARBA" id="ARBA00023015"/>
    </source>
</evidence>
<dbReference type="PANTHER" id="PTHR15491">
    <property type="match status" value="1"/>
</dbReference>
<dbReference type="GO" id="GO:0016604">
    <property type="term" value="C:nuclear body"/>
    <property type="evidence" value="ECO:0007669"/>
    <property type="project" value="UniProtKB-SubCell"/>
</dbReference>
<dbReference type="GO" id="GO:0005829">
    <property type="term" value="C:cytosol"/>
    <property type="evidence" value="ECO:0007669"/>
    <property type="project" value="UniProtKB-SubCell"/>
</dbReference>
<keyword evidence="10" id="KW-0804">Transcription</keyword>
<evidence type="ECO:0000256" key="1">
    <source>
        <dbReference type="ARBA" id="ARBA00004419"/>
    </source>
</evidence>
<reference evidence="16" key="2">
    <citation type="submission" date="2016-06" db="EMBL/GenBank/DDBJ databases">
        <title>The genome of a short-lived fish provides insights into sex chromosome evolution and the genetic control of aging.</title>
        <authorList>
            <person name="Reichwald K."/>
            <person name="Felder M."/>
            <person name="Petzold A."/>
            <person name="Koch P."/>
            <person name="Groth M."/>
            <person name="Platzer M."/>
        </authorList>
    </citation>
    <scope>NUCLEOTIDE SEQUENCE</scope>
    <source>
        <tissue evidence="16">Brain</tissue>
    </source>
</reference>
<evidence type="ECO:0000256" key="10">
    <source>
        <dbReference type="ARBA" id="ARBA00023163"/>
    </source>
</evidence>
<evidence type="ECO:0000256" key="9">
    <source>
        <dbReference type="ARBA" id="ARBA00023159"/>
    </source>
</evidence>
<dbReference type="SUPFAM" id="SSF57667">
    <property type="entry name" value="beta-beta-alpha zinc fingers"/>
    <property type="match status" value="2"/>
</dbReference>
<feature type="region of interest" description="Disordered" evidence="14">
    <location>
        <begin position="1"/>
        <end position="20"/>
    </location>
</feature>
<keyword evidence="3" id="KW-0963">Cytoplasm</keyword>
<feature type="compositionally biased region" description="Basic and acidic residues" evidence="14">
    <location>
        <begin position="167"/>
        <end position="178"/>
    </location>
</feature>
<dbReference type="PROSITE" id="PS00028">
    <property type="entry name" value="ZINC_FINGER_C2H2_1"/>
    <property type="match status" value="1"/>
</dbReference>
<evidence type="ECO:0000256" key="13">
    <source>
        <dbReference type="ARBA" id="ARBA00034306"/>
    </source>
</evidence>
<dbReference type="GO" id="GO:0031410">
    <property type="term" value="C:cytoplasmic vesicle"/>
    <property type="evidence" value="ECO:0007669"/>
    <property type="project" value="UniProtKB-KW"/>
</dbReference>
<dbReference type="GO" id="GO:0008270">
    <property type="term" value="F:zinc ion binding"/>
    <property type="evidence" value="ECO:0007669"/>
    <property type="project" value="UniProtKB-KW"/>
</dbReference>
<dbReference type="GO" id="GO:0006914">
    <property type="term" value="P:autophagy"/>
    <property type="evidence" value="ECO:0007669"/>
    <property type="project" value="UniProtKB-KW"/>
</dbReference>
<keyword evidence="4" id="KW-0479">Metal-binding</keyword>
<dbReference type="AlphaFoldDB" id="A0A1A8U188"/>
<evidence type="ECO:0000256" key="6">
    <source>
        <dbReference type="ARBA" id="ARBA00022833"/>
    </source>
</evidence>
<evidence type="ECO:0000256" key="11">
    <source>
        <dbReference type="ARBA" id="ARBA00023242"/>
    </source>
</evidence>
<feature type="region of interest" description="Disordered" evidence="14">
    <location>
        <begin position="33"/>
        <end position="178"/>
    </location>
</feature>
<dbReference type="Pfam" id="PF14839">
    <property type="entry name" value="DOR"/>
    <property type="match status" value="1"/>
</dbReference>
<dbReference type="InterPro" id="IPR026811">
    <property type="entry name" value="CIZ1"/>
</dbReference>
<keyword evidence="5" id="KW-0863">Zinc-finger</keyword>
<evidence type="ECO:0000256" key="4">
    <source>
        <dbReference type="ARBA" id="ARBA00022723"/>
    </source>
</evidence>
<keyword evidence="6" id="KW-0862">Zinc</keyword>
<evidence type="ECO:0000256" key="2">
    <source>
        <dbReference type="ARBA" id="ARBA00004514"/>
    </source>
</evidence>
<dbReference type="SMART" id="SM00355">
    <property type="entry name" value="ZnF_C2H2"/>
    <property type="match status" value="2"/>
</dbReference>
<comment type="subcellular location">
    <subcellularLocation>
        <location evidence="2">Cytoplasm</location>
        <location evidence="2">Cytosol</location>
    </subcellularLocation>
    <subcellularLocation>
        <location evidence="1">Cytoplasmic vesicle</location>
        <location evidence="1">Autophagosome</location>
    </subcellularLocation>
    <subcellularLocation>
        <location evidence="13">Nucleus</location>
        <location evidence="13">Nuclear body</location>
    </subcellularLocation>
</comment>
<accession>A0A1A8U188</accession>
<evidence type="ECO:0000256" key="12">
    <source>
        <dbReference type="ARBA" id="ARBA00023329"/>
    </source>
</evidence>
<evidence type="ECO:0000256" key="3">
    <source>
        <dbReference type="ARBA" id="ARBA00022490"/>
    </source>
</evidence>
<evidence type="ECO:0000313" key="16">
    <source>
        <dbReference type="EMBL" id="SBS41336.1"/>
    </source>
</evidence>
<dbReference type="InterPro" id="IPR022755">
    <property type="entry name" value="Znf_C2H2_jaz"/>
</dbReference>
<feature type="compositionally biased region" description="Polar residues" evidence="14">
    <location>
        <begin position="10"/>
        <end position="20"/>
    </location>
</feature>
<dbReference type="InterPro" id="IPR029431">
    <property type="entry name" value="TP53INP"/>
</dbReference>
<dbReference type="Pfam" id="PF12171">
    <property type="entry name" value="zf-C2H2_jaz"/>
    <property type="match status" value="1"/>
</dbReference>
<dbReference type="PANTHER" id="PTHR15491:SF12">
    <property type="entry name" value="CDKN1A INTERACTING ZINC FINGER PROTEIN 1B ISOFORM X1-RELATED"/>
    <property type="match status" value="1"/>
</dbReference>
<feature type="compositionally biased region" description="Polar residues" evidence="14">
    <location>
        <begin position="150"/>
        <end position="166"/>
    </location>
</feature>
<dbReference type="Gene3D" id="3.30.160.60">
    <property type="entry name" value="Classic Zinc Finger"/>
    <property type="match status" value="2"/>
</dbReference>
<dbReference type="EMBL" id="HAEJ01000879">
    <property type="protein sequence ID" value="SBS41336.1"/>
    <property type="molecule type" value="Transcribed_RNA"/>
</dbReference>
<dbReference type="InterPro" id="IPR013087">
    <property type="entry name" value="Znf_C2H2_type"/>
</dbReference>
<evidence type="ECO:0000256" key="7">
    <source>
        <dbReference type="ARBA" id="ARBA00023006"/>
    </source>
</evidence>
<name>A0A1A8U188_NOTFU</name>
<dbReference type="InterPro" id="IPR056345">
    <property type="entry name" value="Znf-C2H2_CIZ1"/>
</dbReference>
<keyword evidence="9" id="KW-0010">Activator</keyword>
<dbReference type="GO" id="GO:0005776">
    <property type="term" value="C:autophagosome"/>
    <property type="evidence" value="ECO:0007669"/>
    <property type="project" value="UniProtKB-SubCell"/>
</dbReference>
<feature type="compositionally biased region" description="Basic and acidic residues" evidence="14">
    <location>
        <begin position="101"/>
        <end position="124"/>
    </location>
</feature>
<keyword evidence="11" id="KW-0539">Nucleus</keyword>
<feature type="domain" description="C2H2-type" evidence="15">
    <location>
        <begin position="271"/>
        <end position="293"/>
    </location>
</feature>